<proteinExistence type="predicted"/>
<evidence type="ECO:0000313" key="3">
    <source>
        <dbReference type="Proteomes" id="UP000759537"/>
    </source>
</evidence>
<dbReference type="Proteomes" id="UP000759537">
    <property type="component" value="Unassembled WGS sequence"/>
</dbReference>
<keyword evidence="3" id="KW-1185">Reference proteome</keyword>
<evidence type="ECO:0000256" key="1">
    <source>
        <dbReference type="SAM" id="MobiDB-lite"/>
    </source>
</evidence>
<sequence>MLAQPALEASIRFNTTRSGTGAPPPGRDGRERPKMGTLNRTQGLIDLRSLARIAPSTSCSWTTTTTTTITTTQQQQQQQQQRLCGPRAPKIKTKQVPLVAPSTSKLRRLPRNLVLCYCILRLSTSALKLRNRPYFIATSSLCSGACALLPCHWQWGPSFGVDRSPSRVFIKFSLLTLSNLSPGPCAAGPKQQKKSSQIVRARAAPPPPPPTLSRAA</sequence>
<organism evidence="2 3">
    <name type="scientific">Russula ochroleuca</name>
    <dbReference type="NCBI Taxonomy" id="152965"/>
    <lineage>
        <taxon>Eukaryota</taxon>
        <taxon>Fungi</taxon>
        <taxon>Dikarya</taxon>
        <taxon>Basidiomycota</taxon>
        <taxon>Agaricomycotina</taxon>
        <taxon>Agaricomycetes</taxon>
        <taxon>Russulales</taxon>
        <taxon>Russulaceae</taxon>
        <taxon>Russula</taxon>
    </lineage>
</organism>
<reference evidence="2" key="1">
    <citation type="submission" date="2019-10" db="EMBL/GenBank/DDBJ databases">
        <authorList>
            <consortium name="DOE Joint Genome Institute"/>
            <person name="Kuo A."/>
            <person name="Miyauchi S."/>
            <person name="Kiss E."/>
            <person name="Drula E."/>
            <person name="Kohler A."/>
            <person name="Sanchez-Garcia M."/>
            <person name="Andreopoulos B."/>
            <person name="Barry K.W."/>
            <person name="Bonito G."/>
            <person name="Buee M."/>
            <person name="Carver A."/>
            <person name="Chen C."/>
            <person name="Cichocki N."/>
            <person name="Clum A."/>
            <person name="Culley D."/>
            <person name="Crous P.W."/>
            <person name="Fauchery L."/>
            <person name="Girlanda M."/>
            <person name="Hayes R."/>
            <person name="Keri Z."/>
            <person name="LaButti K."/>
            <person name="Lipzen A."/>
            <person name="Lombard V."/>
            <person name="Magnuson J."/>
            <person name="Maillard F."/>
            <person name="Morin E."/>
            <person name="Murat C."/>
            <person name="Nolan M."/>
            <person name="Ohm R."/>
            <person name="Pangilinan J."/>
            <person name="Pereira M."/>
            <person name="Perotto S."/>
            <person name="Peter M."/>
            <person name="Riley R."/>
            <person name="Sitrit Y."/>
            <person name="Stielow B."/>
            <person name="Szollosi G."/>
            <person name="Zifcakova L."/>
            <person name="Stursova M."/>
            <person name="Spatafora J.W."/>
            <person name="Tedersoo L."/>
            <person name="Vaario L.-M."/>
            <person name="Yamada A."/>
            <person name="Yan M."/>
            <person name="Wang P."/>
            <person name="Xu J."/>
            <person name="Bruns T."/>
            <person name="Baldrian P."/>
            <person name="Vilgalys R."/>
            <person name="Henrissat B."/>
            <person name="Grigoriev I.V."/>
            <person name="Hibbett D."/>
            <person name="Nagy L.G."/>
            <person name="Martin F.M."/>
        </authorList>
    </citation>
    <scope>NUCLEOTIDE SEQUENCE</scope>
    <source>
        <strain evidence="2">Prilba</strain>
    </source>
</reference>
<reference evidence="2" key="2">
    <citation type="journal article" date="2020" name="Nat. Commun.">
        <title>Large-scale genome sequencing of mycorrhizal fungi provides insights into the early evolution of symbiotic traits.</title>
        <authorList>
            <person name="Miyauchi S."/>
            <person name="Kiss E."/>
            <person name="Kuo A."/>
            <person name="Drula E."/>
            <person name="Kohler A."/>
            <person name="Sanchez-Garcia M."/>
            <person name="Morin E."/>
            <person name="Andreopoulos B."/>
            <person name="Barry K.W."/>
            <person name="Bonito G."/>
            <person name="Buee M."/>
            <person name="Carver A."/>
            <person name="Chen C."/>
            <person name="Cichocki N."/>
            <person name="Clum A."/>
            <person name="Culley D."/>
            <person name="Crous P.W."/>
            <person name="Fauchery L."/>
            <person name="Girlanda M."/>
            <person name="Hayes R.D."/>
            <person name="Keri Z."/>
            <person name="LaButti K."/>
            <person name="Lipzen A."/>
            <person name="Lombard V."/>
            <person name="Magnuson J."/>
            <person name="Maillard F."/>
            <person name="Murat C."/>
            <person name="Nolan M."/>
            <person name="Ohm R.A."/>
            <person name="Pangilinan J."/>
            <person name="Pereira M.F."/>
            <person name="Perotto S."/>
            <person name="Peter M."/>
            <person name="Pfister S."/>
            <person name="Riley R."/>
            <person name="Sitrit Y."/>
            <person name="Stielow J.B."/>
            <person name="Szollosi G."/>
            <person name="Zifcakova L."/>
            <person name="Stursova M."/>
            <person name="Spatafora J.W."/>
            <person name="Tedersoo L."/>
            <person name="Vaario L.M."/>
            <person name="Yamada A."/>
            <person name="Yan M."/>
            <person name="Wang P."/>
            <person name="Xu J."/>
            <person name="Bruns T."/>
            <person name="Baldrian P."/>
            <person name="Vilgalys R."/>
            <person name="Dunand C."/>
            <person name="Henrissat B."/>
            <person name="Grigoriev I.V."/>
            <person name="Hibbett D."/>
            <person name="Nagy L.G."/>
            <person name="Martin F.M."/>
        </authorList>
    </citation>
    <scope>NUCLEOTIDE SEQUENCE</scope>
    <source>
        <strain evidence="2">Prilba</strain>
    </source>
</reference>
<gene>
    <name evidence="2" type="ORF">DFH94DRAFT_357106</name>
</gene>
<comment type="caution">
    <text evidence="2">The sequence shown here is derived from an EMBL/GenBank/DDBJ whole genome shotgun (WGS) entry which is preliminary data.</text>
</comment>
<dbReference type="AlphaFoldDB" id="A0A9P5JW00"/>
<feature type="compositionally biased region" description="Pro residues" evidence="1">
    <location>
        <begin position="204"/>
        <end position="216"/>
    </location>
</feature>
<feature type="region of interest" description="Disordered" evidence="1">
    <location>
        <begin position="182"/>
        <end position="216"/>
    </location>
</feature>
<dbReference type="EMBL" id="WHVB01000047">
    <property type="protein sequence ID" value="KAF8465442.1"/>
    <property type="molecule type" value="Genomic_DNA"/>
</dbReference>
<feature type="region of interest" description="Disordered" evidence="1">
    <location>
        <begin position="1"/>
        <end position="36"/>
    </location>
</feature>
<evidence type="ECO:0000313" key="2">
    <source>
        <dbReference type="EMBL" id="KAF8465442.1"/>
    </source>
</evidence>
<name>A0A9P5JW00_9AGAM</name>
<accession>A0A9P5JW00</accession>
<protein>
    <submittedName>
        <fullName evidence="2">Uncharacterized protein</fullName>
    </submittedName>
</protein>